<evidence type="ECO:0000259" key="10">
    <source>
        <dbReference type="Pfam" id="PF12323"/>
    </source>
</evidence>
<keyword evidence="2" id="KW-0815">Transposition</keyword>
<name>A0ABW0RST7_9BURK</name>
<keyword evidence="3" id="KW-0479">Metal-binding</keyword>
<dbReference type="InterPro" id="IPR021027">
    <property type="entry name" value="Transposase_put_HTH"/>
</dbReference>
<proteinExistence type="inferred from homology"/>
<evidence type="ECO:0000313" key="11">
    <source>
        <dbReference type="EMBL" id="MFC5547906.1"/>
    </source>
</evidence>
<evidence type="ECO:0000256" key="7">
    <source>
        <dbReference type="SAM" id="MobiDB-lite"/>
    </source>
</evidence>
<feature type="region of interest" description="Disordered" evidence="7">
    <location>
        <begin position="438"/>
        <end position="479"/>
    </location>
</feature>
<keyword evidence="11" id="KW-0255">Endonuclease</keyword>
<evidence type="ECO:0000256" key="4">
    <source>
        <dbReference type="ARBA" id="ARBA00022833"/>
    </source>
</evidence>
<evidence type="ECO:0000256" key="1">
    <source>
        <dbReference type="ARBA" id="ARBA00008761"/>
    </source>
</evidence>
<keyword evidence="11" id="KW-0540">Nuclease</keyword>
<feature type="domain" description="Transposase putative helix-turn-helix" evidence="10">
    <location>
        <begin position="38"/>
        <end position="83"/>
    </location>
</feature>
<feature type="compositionally biased region" description="Low complexity" evidence="7">
    <location>
        <begin position="438"/>
        <end position="452"/>
    </location>
</feature>
<dbReference type="GO" id="GO:0004519">
    <property type="term" value="F:endonuclease activity"/>
    <property type="evidence" value="ECO:0007669"/>
    <property type="project" value="UniProtKB-KW"/>
</dbReference>
<evidence type="ECO:0000256" key="3">
    <source>
        <dbReference type="ARBA" id="ARBA00022723"/>
    </source>
</evidence>
<dbReference type="NCBIfam" id="NF040570">
    <property type="entry name" value="guided_TnpB"/>
    <property type="match status" value="1"/>
</dbReference>
<dbReference type="Pfam" id="PF12323">
    <property type="entry name" value="HTH_OrfB_IS605"/>
    <property type="match status" value="1"/>
</dbReference>
<evidence type="ECO:0000313" key="12">
    <source>
        <dbReference type="Proteomes" id="UP001596086"/>
    </source>
</evidence>
<comment type="similarity">
    <text evidence="1">In the C-terminal section; belongs to the transposase 35 family.</text>
</comment>
<evidence type="ECO:0000256" key="5">
    <source>
        <dbReference type="ARBA" id="ARBA00023125"/>
    </source>
</evidence>
<dbReference type="InterPro" id="IPR001959">
    <property type="entry name" value="Transposase"/>
</dbReference>
<evidence type="ECO:0000256" key="2">
    <source>
        <dbReference type="ARBA" id="ARBA00022578"/>
    </source>
</evidence>
<keyword evidence="6" id="KW-0233">DNA recombination</keyword>
<evidence type="ECO:0000256" key="6">
    <source>
        <dbReference type="ARBA" id="ARBA00023172"/>
    </source>
</evidence>
<dbReference type="Pfam" id="PF01385">
    <property type="entry name" value="OrfB_IS605"/>
    <property type="match status" value="1"/>
</dbReference>
<dbReference type="NCBIfam" id="TIGR01766">
    <property type="entry name" value="IS200/IS605 family accessory protein TnpB-like domain"/>
    <property type="match status" value="1"/>
</dbReference>
<dbReference type="RefSeq" id="WP_379768090.1">
    <property type="nucleotide sequence ID" value="NZ_JBHSMZ010000004.1"/>
</dbReference>
<comment type="caution">
    <text evidence="11">The sequence shown here is derived from an EMBL/GenBank/DDBJ whole genome shotgun (WGS) entry which is preliminary data.</text>
</comment>
<sequence>MDDIVLAHGELDCSRTKCASECRILMMKNTMASDAAAMLLAHRIRIDPTHEQRDYFARAAGTARRVWNWALAESQRQVAGGGKPNAMALRRQFNAIKYTDPAWLDADGNPWLRNIHRDAHAQPFVNLAKAWSRYFAQRRAGEKAHPPRFKKKGRCTDSFYLANDKFRLEDKIAILPKIGRVALREALRWPGRILGASVSREADQWFLSVQVAVPGNVARRCRSGNGIVGVDLGVSSAATFSGGEKIAAPRPLRGALRCLRIRSRRLSRKLESAKAAAGITGRIPKGTRLPVSKSQAKGALALARLQARIARVRRDFTHKLTTRLCRENQAVVIEDLSVKGMLANARLSRAIADVGFYEFRRQLLYKAPRYGTDIVLADRWYPSSKLCSHCSVRNATLALSERAWTCVACGAHHDRDVNAAINLQRLATGALAARTALPEASPAATPGTAAGTGLAGGGEVTPVRDEHGQQDGSGQEENGAHFCAHSC</sequence>
<feature type="domain" description="Probable transposase IS891/IS1136/IS1341" evidence="8">
    <location>
        <begin position="222"/>
        <end position="343"/>
    </location>
</feature>
<protein>
    <submittedName>
        <fullName evidence="11">RNA-guided endonuclease InsQ/TnpB family protein</fullName>
    </submittedName>
</protein>
<feature type="domain" description="Cas12f1-like TNB" evidence="9">
    <location>
        <begin position="356"/>
        <end position="423"/>
    </location>
</feature>
<reference evidence="12" key="1">
    <citation type="journal article" date="2019" name="Int. J. Syst. Evol. Microbiol.">
        <title>The Global Catalogue of Microorganisms (GCM) 10K type strain sequencing project: providing services to taxonomists for standard genome sequencing and annotation.</title>
        <authorList>
            <consortium name="The Broad Institute Genomics Platform"/>
            <consortium name="The Broad Institute Genome Sequencing Center for Infectious Disease"/>
            <person name="Wu L."/>
            <person name="Ma J."/>
        </authorList>
    </citation>
    <scope>NUCLEOTIDE SEQUENCE [LARGE SCALE GENOMIC DNA]</scope>
    <source>
        <strain evidence="12">CGMCC 4.5798</strain>
    </source>
</reference>
<gene>
    <name evidence="11" type="ORF">ACFPO9_05205</name>
</gene>
<keyword evidence="12" id="KW-1185">Reference proteome</keyword>
<organism evidence="11 12">
    <name type="scientific">Massilia aerilata</name>
    <dbReference type="NCBI Taxonomy" id="453817"/>
    <lineage>
        <taxon>Bacteria</taxon>
        <taxon>Pseudomonadati</taxon>
        <taxon>Pseudomonadota</taxon>
        <taxon>Betaproteobacteria</taxon>
        <taxon>Burkholderiales</taxon>
        <taxon>Oxalobacteraceae</taxon>
        <taxon>Telluria group</taxon>
        <taxon>Massilia</taxon>
    </lineage>
</organism>
<evidence type="ECO:0000259" key="9">
    <source>
        <dbReference type="Pfam" id="PF07282"/>
    </source>
</evidence>
<evidence type="ECO:0000259" key="8">
    <source>
        <dbReference type="Pfam" id="PF01385"/>
    </source>
</evidence>
<keyword evidence="4" id="KW-0862">Zinc</keyword>
<keyword evidence="5" id="KW-0238">DNA-binding</keyword>
<dbReference type="Proteomes" id="UP001596086">
    <property type="component" value="Unassembled WGS sequence"/>
</dbReference>
<keyword evidence="11" id="KW-0378">Hydrolase</keyword>
<accession>A0ABW0RST7</accession>
<dbReference type="EMBL" id="JBHSMZ010000004">
    <property type="protein sequence ID" value="MFC5547906.1"/>
    <property type="molecule type" value="Genomic_DNA"/>
</dbReference>
<dbReference type="InterPro" id="IPR010095">
    <property type="entry name" value="Cas12f1-like_TNB"/>
</dbReference>
<dbReference type="Pfam" id="PF07282">
    <property type="entry name" value="Cas12f1-like_TNB"/>
    <property type="match status" value="1"/>
</dbReference>